<organism evidence="2 3">
    <name type="scientific">Deminuibacter soli</name>
    <dbReference type="NCBI Taxonomy" id="2291815"/>
    <lineage>
        <taxon>Bacteria</taxon>
        <taxon>Pseudomonadati</taxon>
        <taxon>Bacteroidota</taxon>
        <taxon>Chitinophagia</taxon>
        <taxon>Chitinophagales</taxon>
        <taxon>Chitinophagaceae</taxon>
        <taxon>Deminuibacter</taxon>
    </lineage>
</organism>
<feature type="transmembrane region" description="Helical" evidence="1">
    <location>
        <begin position="12"/>
        <end position="34"/>
    </location>
</feature>
<keyword evidence="1" id="KW-0812">Transmembrane</keyword>
<keyword evidence="1" id="KW-1133">Transmembrane helix</keyword>
<dbReference type="PANTHER" id="PTHR37692">
    <property type="entry name" value="HYPOTHETICAL MEMBRANE SPANNING PROTEIN"/>
    <property type="match status" value="1"/>
</dbReference>
<protein>
    <submittedName>
        <fullName evidence="2">DUF420 domain-containing protein</fullName>
    </submittedName>
</protein>
<accession>A0A3E1NR20</accession>
<dbReference type="Proteomes" id="UP000261284">
    <property type="component" value="Unassembled WGS sequence"/>
</dbReference>
<comment type="caution">
    <text evidence="2">The sequence shown here is derived from an EMBL/GenBank/DDBJ whole genome shotgun (WGS) entry which is preliminary data.</text>
</comment>
<evidence type="ECO:0000313" key="2">
    <source>
        <dbReference type="EMBL" id="RFM30381.1"/>
    </source>
</evidence>
<dbReference type="InterPro" id="IPR007352">
    <property type="entry name" value="DUF420"/>
</dbReference>
<evidence type="ECO:0000313" key="3">
    <source>
        <dbReference type="Proteomes" id="UP000261284"/>
    </source>
</evidence>
<feature type="transmembrane region" description="Helical" evidence="1">
    <location>
        <begin position="174"/>
        <end position="193"/>
    </location>
</feature>
<sequence>MLAPALQKNDKRAGAIIWIFSVVVFLLVVALGRYKLQVNLGFNVHIFAALNAVINTLVSLLLIAALVAVKSGKLLLHKRLMLTALVLSVLFLLSYVTHRLLAGEARFGDANHDGLVSDAEKAAVGATRMVYFVILSTHIFLAAVILPFILFTAYRALIAEWPAHKKLARYTWPLWFYVALTGPIVYLMISPYYR</sequence>
<feature type="transmembrane region" description="Helical" evidence="1">
    <location>
        <begin position="129"/>
        <end position="153"/>
    </location>
</feature>
<evidence type="ECO:0000256" key="1">
    <source>
        <dbReference type="SAM" id="Phobius"/>
    </source>
</evidence>
<dbReference type="PANTHER" id="PTHR37692:SF1">
    <property type="entry name" value="DUF420 DOMAIN-CONTAINING PROTEIN"/>
    <property type="match status" value="1"/>
</dbReference>
<keyword evidence="3" id="KW-1185">Reference proteome</keyword>
<dbReference type="OrthoDB" id="9811380at2"/>
<dbReference type="EMBL" id="QTJU01000001">
    <property type="protein sequence ID" value="RFM30381.1"/>
    <property type="molecule type" value="Genomic_DNA"/>
</dbReference>
<feature type="transmembrane region" description="Helical" evidence="1">
    <location>
        <begin position="46"/>
        <end position="68"/>
    </location>
</feature>
<dbReference type="RefSeq" id="WP_116846136.1">
    <property type="nucleotide sequence ID" value="NZ_QTJU01000001.1"/>
</dbReference>
<proteinExistence type="predicted"/>
<reference evidence="2 3" key="1">
    <citation type="submission" date="2018-08" db="EMBL/GenBank/DDBJ databases">
        <title>Chitinophagaceae sp. K23C18032701, a novel bacterium isolated from forest soil.</title>
        <authorList>
            <person name="Wang C."/>
        </authorList>
    </citation>
    <scope>NUCLEOTIDE SEQUENCE [LARGE SCALE GENOMIC DNA]</scope>
    <source>
        <strain evidence="2 3">K23C18032701</strain>
    </source>
</reference>
<keyword evidence="1" id="KW-0472">Membrane</keyword>
<dbReference type="Pfam" id="PF04238">
    <property type="entry name" value="DUF420"/>
    <property type="match status" value="1"/>
</dbReference>
<dbReference type="AlphaFoldDB" id="A0A3E1NR20"/>
<gene>
    <name evidence="2" type="ORF">DXN05_05340</name>
</gene>
<name>A0A3E1NR20_9BACT</name>
<feature type="transmembrane region" description="Helical" evidence="1">
    <location>
        <begin position="80"/>
        <end position="97"/>
    </location>
</feature>